<dbReference type="EMBL" id="CP074402">
    <property type="protein sequence ID" value="QVJ00311.1"/>
    <property type="molecule type" value="Genomic_DNA"/>
</dbReference>
<reference evidence="5" key="1">
    <citation type="submission" date="2021-05" db="EMBL/GenBank/DDBJ databases">
        <authorList>
            <person name="Kaiqin L."/>
            <person name="Jian G."/>
        </authorList>
    </citation>
    <scope>NUCLEOTIDE SEQUENCE</scope>
    <source>
        <strain evidence="5">HDS5</strain>
    </source>
</reference>
<evidence type="ECO:0000313" key="5">
    <source>
        <dbReference type="EMBL" id="QVJ00311.1"/>
    </source>
</evidence>
<dbReference type="InterPro" id="IPR050191">
    <property type="entry name" value="ATP-dep_DNA_ligase"/>
</dbReference>
<dbReference type="SUPFAM" id="SSF50249">
    <property type="entry name" value="Nucleic acid-binding proteins"/>
    <property type="match status" value="1"/>
</dbReference>
<dbReference type="Gene3D" id="3.30.470.30">
    <property type="entry name" value="DNA ligase/mRNA capping enzyme"/>
    <property type="match status" value="1"/>
</dbReference>
<feature type="domain" description="ATP-dependent DNA ligase family profile" evidence="4">
    <location>
        <begin position="94"/>
        <end position="187"/>
    </location>
</feature>
<dbReference type="GO" id="GO:0005524">
    <property type="term" value="F:ATP binding"/>
    <property type="evidence" value="ECO:0007669"/>
    <property type="project" value="InterPro"/>
</dbReference>
<dbReference type="PANTHER" id="PTHR45674:SF4">
    <property type="entry name" value="DNA LIGASE 1"/>
    <property type="match status" value="1"/>
</dbReference>
<dbReference type="GO" id="GO:0003910">
    <property type="term" value="F:DNA ligase (ATP) activity"/>
    <property type="evidence" value="ECO:0007669"/>
    <property type="project" value="UniProtKB-EC"/>
</dbReference>
<sequence length="315" mass="35354">MLATAVDALPTGPGLLYEPKWDGFRCLAETGPVRMSSKQDRPFNQKFPELVDALSTLPEGVLLDGEVIRWAEDGRLDFQALLRRNSASVRRARALARSEPCHLVVFDLLRIGGRDLTHRALSHRRGELERLMGLVEQPSPLTLGWQTDNPDVAMQWWEEMPAVGVEGVMIKDGRRSYRPGTRGWRKWKHRVTTEAIVGGVVGHARAPRALILGRVDSATGELRVAGRTTDLSPEQSEELAVHMVKTDDHPWPRTLAVTWGNEGRQHYTQVEPHVVVEVSPDSAEVSGRWRHVARYVRMRPDLTPGDVPQDLNTET</sequence>
<dbReference type="GO" id="GO:0006281">
    <property type="term" value="P:DNA repair"/>
    <property type="evidence" value="ECO:0007669"/>
    <property type="project" value="InterPro"/>
</dbReference>
<dbReference type="InterPro" id="IPR012310">
    <property type="entry name" value="DNA_ligase_ATP-dep_cent"/>
</dbReference>
<dbReference type="InterPro" id="IPR012340">
    <property type="entry name" value="NA-bd_OB-fold"/>
</dbReference>
<organism evidence="5 6">
    <name type="scientific">Nocardiopsis eucommiae</name>
    <dbReference type="NCBI Taxonomy" id="2831970"/>
    <lineage>
        <taxon>Bacteria</taxon>
        <taxon>Bacillati</taxon>
        <taxon>Actinomycetota</taxon>
        <taxon>Actinomycetes</taxon>
        <taxon>Streptosporangiales</taxon>
        <taxon>Nocardiopsidaceae</taxon>
        <taxon>Nocardiopsis</taxon>
    </lineage>
</organism>
<keyword evidence="2 5" id="KW-0436">Ligase</keyword>
<protein>
    <submittedName>
        <fullName evidence="5">ATP-dependent DNA ligase</fullName>
    </submittedName>
</protein>
<proteinExistence type="inferred from homology"/>
<evidence type="ECO:0000313" key="6">
    <source>
        <dbReference type="Proteomes" id="UP000682416"/>
    </source>
</evidence>
<gene>
    <name evidence="5" type="ORF">KGD82_16240</name>
</gene>
<comment type="similarity">
    <text evidence="1">Belongs to the ATP-dependent DNA ligase family.</text>
</comment>
<dbReference type="Gene3D" id="2.40.50.140">
    <property type="entry name" value="Nucleic acid-binding proteins"/>
    <property type="match status" value="1"/>
</dbReference>
<dbReference type="PANTHER" id="PTHR45674">
    <property type="entry name" value="DNA LIGASE 1/3 FAMILY MEMBER"/>
    <property type="match status" value="1"/>
</dbReference>
<dbReference type="Proteomes" id="UP000682416">
    <property type="component" value="Chromosome"/>
</dbReference>
<name>A0A975L6X3_9ACTN</name>
<evidence type="ECO:0000259" key="4">
    <source>
        <dbReference type="PROSITE" id="PS50160"/>
    </source>
</evidence>
<dbReference type="PROSITE" id="PS50160">
    <property type="entry name" value="DNA_LIGASE_A3"/>
    <property type="match status" value="1"/>
</dbReference>
<comment type="catalytic activity">
    <reaction evidence="3">
        <text>ATP + (deoxyribonucleotide)n-3'-hydroxyl + 5'-phospho-(deoxyribonucleotide)m = (deoxyribonucleotide)n+m + AMP + diphosphate.</text>
        <dbReference type="EC" id="6.5.1.1"/>
    </reaction>
</comment>
<dbReference type="KEGG" id="nec:KGD82_16240"/>
<dbReference type="GO" id="GO:0006310">
    <property type="term" value="P:DNA recombination"/>
    <property type="evidence" value="ECO:0007669"/>
    <property type="project" value="InterPro"/>
</dbReference>
<keyword evidence="6" id="KW-1185">Reference proteome</keyword>
<dbReference type="Pfam" id="PF01068">
    <property type="entry name" value="DNA_ligase_A_M"/>
    <property type="match status" value="1"/>
</dbReference>
<dbReference type="AlphaFoldDB" id="A0A975L6X3"/>
<evidence type="ECO:0000256" key="2">
    <source>
        <dbReference type="ARBA" id="ARBA00022598"/>
    </source>
</evidence>
<evidence type="ECO:0000256" key="3">
    <source>
        <dbReference type="ARBA" id="ARBA00034003"/>
    </source>
</evidence>
<evidence type="ECO:0000256" key="1">
    <source>
        <dbReference type="ARBA" id="ARBA00007572"/>
    </source>
</evidence>
<dbReference type="SUPFAM" id="SSF56091">
    <property type="entry name" value="DNA ligase/mRNA capping enzyme, catalytic domain"/>
    <property type="match status" value="1"/>
</dbReference>
<accession>A0A975L6X3</accession>